<dbReference type="PANTHER" id="PTHR37744:SF1">
    <property type="entry name" value="STAR LIPID TRANSFER-LIKE PROTEIN"/>
    <property type="match status" value="1"/>
</dbReference>
<feature type="region of interest" description="Disordered" evidence="1">
    <location>
        <begin position="78"/>
        <end position="97"/>
    </location>
</feature>
<evidence type="ECO:0000256" key="1">
    <source>
        <dbReference type="SAM" id="MobiDB-lite"/>
    </source>
</evidence>
<sequence length="97" mass="10509">MGEKRSSEHWWWASASSAQLIAGITYYRRGVNESQLMPFKAFSVASLFVGAGATTFLAFLRASGIHKVEDLKELGANIRGGLGVPPRKRPANSSNAK</sequence>
<proteinExistence type="predicted"/>
<feature type="transmembrane region" description="Helical" evidence="2">
    <location>
        <begin position="39"/>
        <end position="60"/>
    </location>
</feature>
<evidence type="ECO:0000313" key="4">
    <source>
        <dbReference type="Proteomes" id="UP000541444"/>
    </source>
</evidence>
<organism evidence="3 4">
    <name type="scientific">Kingdonia uniflora</name>
    <dbReference type="NCBI Taxonomy" id="39325"/>
    <lineage>
        <taxon>Eukaryota</taxon>
        <taxon>Viridiplantae</taxon>
        <taxon>Streptophyta</taxon>
        <taxon>Embryophyta</taxon>
        <taxon>Tracheophyta</taxon>
        <taxon>Spermatophyta</taxon>
        <taxon>Magnoliopsida</taxon>
        <taxon>Ranunculales</taxon>
        <taxon>Circaeasteraceae</taxon>
        <taxon>Kingdonia</taxon>
    </lineage>
</organism>
<reference evidence="3 4" key="1">
    <citation type="journal article" date="2020" name="IScience">
        <title>Genome Sequencing of the Endangered Kingdonia uniflora (Circaeasteraceae, Ranunculales) Reveals Potential Mechanisms of Evolutionary Specialization.</title>
        <authorList>
            <person name="Sun Y."/>
            <person name="Deng T."/>
            <person name="Zhang A."/>
            <person name="Moore M.J."/>
            <person name="Landis J.B."/>
            <person name="Lin N."/>
            <person name="Zhang H."/>
            <person name="Zhang X."/>
            <person name="Huang J."/>
            <person name="Zhang X."/>
            <person name="Sun H."/>
            <person name="Wang H."/>
        </authorList>
    </citation>
    <scope>NUCLEOTIDE SEQUENCE [LARGE SCALE GENOMIC DNA]</scope>
    <source>
        <strain evidence="3">TB1705</strain>
        <tissue evidence="3">Leaf</tissue>
    </source>
</reference>
<protein>
    <submittedName>
        <fullName evidence="3">Uncharacterized protein</fullName>
    </submittedName>
</protein>
<name>A0A7J7M558_9MAGN</name>
<dbReference type="PANTHER" id="PTHR37744">
    <property type="entry name" value="STAR LIPID TRANSFER-LIKE PROTEIN"/>
    <property type="match status" value="1"/>
</dbReference>
<accession>A0A7J7M558</accession>
<keyword evidence="4" id="KW-1185">Reference proteome</keyword>
<evidence type="ECO:0000256" key="2">
    <source>
        <dbReference type="SAM" id="Phobius"/>
    </source>
</evidence>
<dbReference type="AlphaFoldDB" id="A0A7J7M558"/>
<dbReference type="Proteomes" id="UP000541444">
    <property type="component" value="Unassembled WGS sequence"/>
</dbReference>
<comment type="caution">
    <text evidence="3">The sequence shown here is derived from an EMBL/GenBank/DDBJ whole genome shotgun (WGS) entry which is preliminary data.</text>
</comment>
<dbReference type="OrthoDB" id="1905234at2759"/>
<gene>
    <name evidence="3" type="ORF">GIB67_008625</name>
</gene>
<dbReference type="EMBL" id="JACGCM010001775">
    <property type="protein sequence ID" value="KAF6149904.1"/>
    <property type="molecule type" value="Genomic_DNA"/>
</dbReference>
<keyword evidence="2" id="KW-0472">Membrane</keyword>
<keyword evidence="2" id="KW-1133">Transmembrane helix</keyword>
<keyword evidence="2" id="KW-0812">Transmembrane</keyword>
<evidence type="ECO:0000313" key="3">
    <source>
        <dbReference type="EMBL" id="KAF6149904.1"/>
    </source>
</evidence>